<organism evidence="2 3">
    <name type="scientific">Amycolatopsis ultiminotia</name>
    <dbReference type="NCBI Taxonomy" id="543629"/>
    <lineage>
        <taxon>Bacteria</taxon>
        <taxon>Bacillati</taxon>
        <taxon>Actinomycetota</taxon>
        <taxon>Actinomycetes</taxon>
        <taxon>Pseudonocardiales</taxon>
        <taxon>Pseudonocardiaceae</taxon>
        <taxon>Amycolatopsis</taxon>
    </lineage>
</organism>
<dbReference type="Proteomes" id="UP001500689">
    <property type="component" value="Unassembled WGS sequence"/>
</dbReference>
<keyword evidence="1" id="KW-0472">Membrane</keyword>
<keyword evidence="1" id="KW-1133">Transmembrane helix</keyword>
<name>A0ABP6UVH7_9PSEU</name>
<sequence>MWVTITLAIAGLADPFLFIALVRGIDRHQSRSYRAAATLIFLALTTGFGSLPIITLTR</sequence>
<keyword evidence="3" id="KW-1185">Reference proteome</keyword>
<comment type="caution">
    <text evidence="2">The sequence shown here is derived from an EMBL/GenBank/DDBJ whole genome shotgun (WGS) entry which is preliminary data.</text>
</comment>
<gene>
    <name evidence="2" type="ORF">GCM10022222_01110</name>
</gene>
<evidence type="ECO:0000313" key="2">
    <source>
        <dbReference type="EMBL" id="GAA3522974.1"/>
    </source>
</evidence>
<accession>A0ABP6UVH7</accession>
<evidence type="ECO:0000256" key="1">
    <source>
        <dbReference type="SAM" id="Phobius"/>
    </source>
</evidence>
<reference evidence="3" key="1">
    <citation type="journal article" date="2019" name="Int. J. Syst. Evol. Microbiol.">
        <title>The Global Catalogue of Microorganisms (GCM) 10K type strain sequencing project: providing services to taxonomists for standard genome sequencing and annotation.</title>
        <authorList>
            <consortium name="The Broad Institute Genomics Platform"/>
            <consortium name="The Broad Institute Genome Sequencing Center for Infectious Disease"/>
            <person name="Wu L."/>
            <person name="Ma J."/>
        </authorList>
    </citation>
    <scope>NUCLEOTIDE SEQUENCE [LARGE SCALE GENOMIC DNA]</scope>
    <source>
        <strain evidence="3">JCM 16898</strain>
    </source>
</reference>
<keyword evidence="1" id="KW-0812">Transmembrane</keyword>
<evidence type="ECO:0000313" key="3">
    <source>
        <dbReference type="Proteomes" id="UP001500689"/>
    </source>
</evidence>
<proteinExistence type="predicted"/>
<protein>
    <submittedName>
        <fullName evidence="2">Uncharacterized protein</fullName>
    </submittedName>
</protein>
<feature type="transmembrane region" description="Helical" evidence="1">
    <location>
        <begin position="34"/>
        <end position="56"/>
    </location>
</feature>
<dbReference type="EMBL" id="BAAAZN010000001">
    <property type="protein sequence ID" value="GAA3522974.1"/>
    <property type="molecule type" value="Genomic_DNA"/>
</dbReference>